<proteinExistence type="predicted"/>
<feature type="non-terminal residue" evidence="2">
    <location>
        <position position="42"/>
    </location>
</feature>
<evidence type="ECO:0008006" key="3">
    <source>
        <dbReference type="Google" id="ProtNLM"/>
    </source>
</evidence>
<feature type="transmembrane region" description="Helical" evidence="1">
    <location>
        <begin position="12"/>
        <end position="36"/>
    </location>
</feature>
<protein>
    <recommendedName>
        <fullName evidence="3">MFS transporter</fullName>
    </recommendedName>
</protein>
<reference evidence="2" key="1">
    <citation type="submission" date="2018-05" db="EMBL/GenBank/DDBJ databases">
        <authorList>
            <person name="Lanie J.A."/>
            <person name="Ng W.-L."/>
            <person name="Kazmierczak K.M."/>
            <person name="Andrzejewski T.M."/>
            <person name="Davidsen T.M."/>
            <person name="Wayne K.J."/>
            <person name="Tettelin H."/>
            <person name="Glass J.I."/>
            <person name="Rusch D."/>
            <person name="Podicherti R."/>
            <person name="Tsui H.-C.T."/>
            <person name="Winkler M.E."/>
        </authorList>
    </citation>
    <scope>NUCLEOTIDE SEQUENCE</scope>
</reference>
<keyword evidence="1" id="KW-1133">Transmembrane helix</keyword>
<gene>
    <name evidence="2" type="ORF">METZ01_LOCUS450614</name>
</gene>
<sequence>MSGISFFRQNANWLAAGILMTLASSFGQTYFISIFADKIRYE</sequence>
<evidence type="ECO:0000256" key="1">
    <source>
        <dbReference type="SAM" id="Phobius"/>
    </source>
</evidence>
<name>A0A382ZR27_9ZZZZ</name>
<evidence type="ECO:0000313" key="2">
    <source>
        <dbReference type="EMBL" id="SVD97760.1"/>
    </source>
</evidence>
<dbReference type="EMBL" id="UINC01185849">
    <property type="protein sequence ID" value="SVD97760.1"/>
    <property type="molecule type" value="Genomic_DNA"/>
</dbReference>
<accession>A0A382ZR27</accession>
<keyword evidence="1" id="KW-0472">Membrane</keyword>
<dbReference type="AlphaFoldDB" id="A0A382ZR27"/>
<keyword evidence="1" id="KW-0812">Transmembrane</keyword>
<organism evidence="2">
    <name type="scientific">marine metagenome</name>
    <dbReference type="NCBI Taxonomy" id="408172"/>
    <lineage>
        <taxon>unclassified sequences</taxon>
        <taxon>metagenomes</taxon>
        <taxon>ecological metagenomes</taxon>
    </lineage>
</organism>